<dbReference type="SUPFAM" id="SSF53756">
    <property type="entry name" value="UDP-Glycosyltransferase/glycogen phosphorylase"/>
    <property type="match status" value="1"/>
</dbReference>
<gene>
    <name evidence="3" type="ordered locus">Tmar_1883</name>
</gene>
<dbReference type="EMBL" id="CP002344">
    <property type="protein sequence ID" value="ADU51980.1"/>
    <property type="molecule type" value="Genomic_DNA"/>
</dbReference>
<evidence type="ECO:0000313" key="4">
    <source>
        <dbReference type="Proteomes" id="UP000008915"/>
    </source>
</evidence>
<dbReference type="InterPro" id="IPR028098">
    <property type="entry name" value="Glyco_trans_4-like_N"/>
</dbReference>
<feature type="domain" description="Glycosyl transferase family 1" evidence="1">
    <location>
        <begin position="187"/>
        <end position="355"/>
    </location>
</feature>
<dbReference type="GO" id="GO:0016740">
    <property type="term" value="F:transferase activity"/>
    <property type="evidence" value="ECO:0007669"/>
    <property type="project" value="UniProtKB-KW"/>
</dbReference>
<dbReference type="eggNOG" id="COG0438">
    <property type="taxonomic scope" value="Bacteria"/>
</dbReference>
<evidence type="ECO:0000313" key="3">
    <source>
        <dbReference type="EMBL" id="ADU51980.1"/>
    </source>
</evidence>
<organism evidence="3 4">
    <name type="scientific">Thermaerobacter marianensis (strain ATCC 700841 / DSM 12885 / JCM 10246 / 7p75a)</name>
    <dbReference type="NCBI Taxonomy" id="644966"/>
    <lineage>
        <taxon>Bacteria</taxon>
        <taxon>Bacillati</taxon>
        <taxon>Bacillota</taxon>
        <taxon>Clostridia</taxon>
        <taxon>Eubacteriales</taxon>
        <taxon>Clostridiales Family XVII. Incertae Sedis</taxon>
        <taxon>Thermaerobacter</taxon>
    </lineage>
</organism>
<keyword evidence="4" id="KW-1185">Reference proteome</keyword>
<dbReference type="Pfam" id="PF13439">
    <property type="entry name" value="Glyco_transf_4"/>
    <property type="match status" value="1"/>
</dbReference>
<dbReference type="Pfam" id="PF00534">
    <property type="entry name" value="Glycos_transf_1"/>
    <property type="match status" value="1"/>
</dbReference>
<dbReference type="Proteomes" id="UP000008915">
    <property type="component" value="Chromosome"/>
</dbReference>
<evidence type="ECO:0000259" key="2">
    <source>
        <dbReference type="Pfam" id="PF13439"/>
    </source>
</evidence>
<proteinExistence type="predicted"/>
<reference evidence="3 4" key="1">
    <citation type="journal article" date="2010" name="Stand. Genomic Sci.">
        <title>Complete genome sequence of Thermaerobacter marianensis type strain (7p75a).</title>
        <authorList>
            <person name="Han C."/>
            <person name="Gu W."/>
            <person name="Zhang X."/>
            <person name="Lapidus A."/>
            <person name="Nolan M."/>
            <person name="Copeland A."/>
            <person name="Lucas S."/>
            <person name="Del Rio T.G."/>
            <person name="Tice H."/>
            <person name="Cheng J.F."/>
            <person name="Tapia R."/>
            <person name="Goodwin L."/>
            <person name="Pitluck S."/>
            <person name="Pagani I."/>
            <person name="Ivanova N."/>
            <person name="Mavromatis K."/>
            <person name="Mikhailova N."/>
            <person name="Pati A."/>
            <person name="Chen A."/>
            <person name="Palaniappan K."/>
            <person name="Land M."/>
            <person name="Hauser L."/>
            <person name="Chang Y.J."/>
            <person name="Jeffries C.D."/>
            <person name="Schneider S."/>
            <person name="Rohde M."/>
            <person name="Goker M."/>
            <person name="Pukall R."/>
            <person name="Woyke T."/>
            <person name="Bristow J."/>
            <person name="Eisen J.A."/>
            <person name="Markowitz V."/>
            <person name="Hugenholtz P."/>
            <person name="Kyrpides N.C."/>
            <person name="Klenk H.P."/>
            <person name="Detter J.C."/>
        </authorList>
    </citation>
    <scope>NUCLEOTIDE SEQUENCE [LARGE SCALE GENOMIC DNA]</scope>
    <source>
        <strain evidence="4">ATCC 700841 / DSM 12885 / JCM 10246 / 7p75a</strain>
    </source>
</reference>
<reference evidence="4" key="2">
    <citation type="journal article" date="2010" name="Stand. Genomic Sci.">
        <title>Complete genome sequence of Thermaerobacter marianensis type strain (7p75aT).</title>
        <authorList>
            <person name="Han C."/>
            <person name="Gu W."/>
            <person name="Zhang X."/>
            <person name="Lapidus A."/>
            <person name="Nolan M."/>
            <person name="Copeland A."/>
            <person name="Lucas S."/>
            <person name="Glavina Del Rio T."/>
            <person name="Tice H."/>
            <person name="Cheng J."/>
            <person name="Tapia R."/>
            <person name="Goodwin L."/>
            <person name="Pitluck S."/>
            <person name="Pagani I."/>
            <person name="Ivanova N."/>
            <person name="Mavromatis K."/>
            <person name="Mikhailova N."/>
            <person name="Pati A."/>
            <person name="Chen A."/>
            <person name="Palaniappan K."/>
            <person name="Land M."/>
            <person name="Hauser L."/>
            <person name="Chang Y."/>
            <person name="Jeffries C."/>
            <person name="Schneider S."/>
            <person name="Rohde M."/>
            <person name="Goker M."/>
            <person name="Pukall R."/>
            <person name="Woyke T."/>
            <person name="Bristow J."/>
            <person name="Eisen J."/>
            <person name="Markowitz V."/>
            <person name="Hugenholtz P."/>
            <person name="Kyrpides N."/>
            <person name="Klenk H."/>
            <person name="Detter J."/>
        </authorList>
    </citation>
    <scope>NUCLEOTIDE SEQUENCE [LARGE SCALE GENOMIC DNA]</scope>
    <source>
        <strain evidence="4">ATCC 700841 / DSM 12885 / JCM 10246 / 7p75a</strain>
    </source>
</reference>
<dbReference type="AlphaFoldDB" id="E6SIN6"/>
<dbReference type="STRING" id="644966.Tmar_1883"/>
<dbReference type="OrthoDB" id="9765330at2"/>
<dbReference type="RefSeq" id="WP_013496281.1">
    <property type="nucleotide sequence ID" value="NC_014831.1"/>
</dbReference>
<evidence type="ECO:0000259" key="1">
    <source>
        <dbReference type="Pfam" id="PF00534"/>
    </source>
</evidence>
<dbReference type="KEGG" id="tmr:Tmar_1883"/>
<keyword evidence="3" id="KW-0808">Transferase</keyword>
<dbReference type="PANTHER" id="PTHR12526:SF572">
    <property type="entry name" value="BLL5144 PROTEIN"/>
    <property type="match status" value="1"/>
</dbReference>
<protein>
    <submittedName>
        <fullName evidence="3">Glycosyl transferase group 1</fullName>
    </submittedName>
</protein>
<dbReference type="HOGENOM" id="CLU_009583_14_4_9"/>
<accession>E6SIN6</accession>
<name>E6SIN6_THEM7</name>
<dbReference type="Gene3D" id="3.40.50.2000">
    <property type="entry name" value="Glycogen Phosphorylase B"/>
    <property type="match status" value="2"/>
</dbReference>
<dbReference type="InterPro" id="IPR001296">
    <property type="entry name" value="Glyco_trans_1"/>
</dbReference>
<dbReference type="CDD" id="cd03822">
    <property type="entry name" value="GT4_mannosyltransferase-like"/>
    <property type="match status" value="1"/>
</dbReference>
<sequence length="386" mass="41601">MSVRAAIVSTYPPRRCGLASFAAHLRQGLLEAGAAEVPVVAVVREPGGSWPPEVVMTLPQDEDWAYVEAARYLNRSGVDAVLLQHEFGIFGGEVGRMVLQLLSSLSVPVITTLHTVLSRPGPEQRAVLQRVIRASRAVVAMAGRAVHLLRDVYGAPPEKIVHIPHGVPAPPPGTPEGWKERLGLAGRTVAMTFGLIGPGKGIELALDAMAEAAPRCPDLLYLVVGATHPDIARASGESYRQGLEERVRRLGLDGHVRFVNRYLDEEELLGYLAACDIYITPYQEPQQISSGTLTYAVAIGKAVISTPYAYAEELLGGGAGWLVPFGDAAALARALVALARNPELRAGLGRRARERARGFAWPEVGARYLELVESLGRREVRAVARR</sequence>
<dbReference type="PANTHER" id="PTHR12526">
    <property type="entry name" value="GLYCOSYLTRANSFERASE"/>
    <property type="match status" value="1"/>
</dbReference>
<feature type="domain" description="Glycosyltransferase subfamily 4-like N-terminal" evidence="2">
    <location>
        <begin position="43"/>
        <end position="167"/>
    </location>
</feature>